<sequence length="23" mass="2538">NENGPGNPNDCSYTYIVINQIVL</sequence>
<comment type="caution">
    <text evidence="1">The sequence shown here is derived from an EMBL/GenBank/DDBJ whole genome shotgun (WGS) entry which is preliminary data.</text>
</comment>
<dbReference type="EMBL" id="AMCI01001790">
    <property type="protein sequence ID" value="EJX04493.1"/>
    <property type="molecule type" value="Genomic_DNA"/>
</dbReference>
<feature type="non-terminal residue" evidence="1">
    <location>
        <position position="1"/>
    </location>
</feature>
<name>J9GPY9_9ZZZZ</name>
<organism evidence="1">
    <name type="scientific">gut metagenome</name>
    <dbReference type="NCBI Taxonomy" id="749906"/>
    <lineage>
        <taxon>unclassified sequences</taxon>
        <taxon>metagenomes</taxon>
        <taxon>organismal metagenomes</taxon>
    </lineage>
</organism>
<gene>
    <name evidence="1" type="ORF">EVA_07401</name>
</gene>
<protein>
    <submittedName>
        <fullName evidence="1">Uncharacterized protein</fullName>
    </submittedName>
</protein>
<accession>J9GPY9</accession>
<evidence type="ECO:0000313" key="1">
    <source>
        <dbReference type="EMBL" id="EJX04493.1"/>
    </source>
</evidence>
<dbReference type="AlphaFoldDB" id="J9GPY9"/>
<proteinExistence type="predicted"/>
<reference evidence="1" key="1">
    <citation type="journal article" date="2012" name="PLoS ONE">
        <title>Gene sets for utilization of primary and secondary nutrition supplies in the distal gut of endangered iberian lynx.</title>
        <authorList>
            <person name="Alcaide M."/>
            <person name="Messina E."/>
            <person name="Richter M."/>
            <person name="Bargiela R."/>
            <person name="Peplies J."/>
            <person name="Huws S.A."/>
            <person name="Newbold C.J."/>
            <person name="Golyshin P.N."/>
            <person name="Simon M.A."/>
            <person name="Lopez G."/>
            <person name="Yakimov M.M."/>
            <person name="Ferrer M."/>
        </authorList>
    </citation>
    <scope>NUCLEOTIDE SEQUENCE</scope>
</reference>